<proteinExistence type="inferred from homology"/>
<evidence type="ECO:0000256" key="4">
    <source>
        <dbReference type="ARBA" id="ARBA00022694"/>
    </source>
</evidence>
<reference evidence="9" key="2">
    <citation type="submission" date="2009-11" db="EMBL/GenBank/DDBJ databases">
        <title>The Genome Sequence of Allomyces macrogynus strain ATCC 38327.</title>
        <authorList>
            <consortium name="The Broad Institute Genome Sequencing Platform"/>
            <person name="Russ C."/>
            <person name="Cuomo C."/>
            <person name="Shea T."/>
            <person name="Young S.K."/>
            <person name="Zeng Q."/>
            <person name="Koehrsen M."/>
            <person name="Haas B."/>
            <person name="Borodovsky M."/>
            <person name="Guigo R."/>
            <person name="Alvarado L."/>
            <person name="Berlin A."/>
            <person name="Borenstein D."/>
            <person name="Chen Z."/>
            <person name="Engels R."/>
            <person name="Freedman E."/>
            <person name="Gellesch M."/>
            <person name="Goldberg J."/>
            <person name="Griggs A."/>
            <person name="Gujja S."/>
            <person name="Heiman D."/>
            <person name="Hepburn T."/>
            <person name="Howarth C."/>
            <person name="Jen D."/>
            <person name="Larson L."/>
            <person name="Lewis B."/>
            <person name="Mehta T."/>
            <person name="Park D."/>
            <person name="Pearson M."/>
            <person name="Roberts A."/>
            <person name="Saif S."/>
            <person name="Shenoy N."/>
            <person name="Sisk P."/>
            <person name="Stolte C."/>
            <person name="Sykes S."/>
            <person name="Walk T."/>
            <person name="White J."/>
            <person name="Yandava C."/>
            <person name="Burger G."/>
            <person name="Gray M.W."/>
            <person name="Holland P.W.H."/>
            <person name="King N."/>
            <person name="Lang F.B.F."/>
            <person name="Roger A.J."/>
            <person name="Ruiz-Trillo I."/>
            <person name="Lander E."/>
            <person name="Nusbaum C."/>
        </authorList>
    </citation>
    <scope>NUCLEOTIDE SEQUENCE [LARGE SCALE GENOMIC DNA]</scope>
    <source>
        <strain evidence="9">ATCC 38327</strain>
    </source>
</reference>
<protein>
    <recommendedName>
        <fullName evidence="3">tRNA (adenine(58)-N(1))-methyltransferase non-catalytic subunit TRM6</fullName>
    </recommendedName>
    <alternativeName>
        <fullName evidence="6">tRNA(m1A58)-methyltransferase subunit TRM6</fullName>
    </alternativeName>
</protein>
<reference evidence="8 9" key="1">
    <citation type="submission" date="2009-11" db="EMBL/GenBank/DDBJ databases">
        <title>Annotation of Allomyces macrogynus ATCC 38327.</title>
        <authorList>
            <consortium name="The Broad Institute Genome Sequencing Platform"/>
            <person name="Russ C."/>
            <person name="Cuomo C."/>
            <person name="Burger G."/>
            <person name="Gray M.W."/>
            <person name="Holland P.W.H."/>
            <person name="King N."/>
            <person name="Lang F.B.F."/>
            <person name="Roger A.J."/>
            <person name="Ruiz-Trillo I."/>
            <person name="Young S.K."/>
            <person name="Zeng Q."/>
            <person name="Gargeya S."/>
            <person name="Fitzgerald M."/>
            <person name="Haas B."/>
            <person name="Abouelleil A."/>
            <person name="Alvarado L."/>
            <person name="Arachchi H.M."/>
            <person name="Berlin A."/>
            <person name="Chapman S.B."/>
            <person name="Gearin G."/>
            <person name="Goldberg J."/>
            <person name="Griggs A."/>
            <person name="Gujja S."/>
            <person name="Hansen M."/>
            <person name="Heiman D."/>
            <person name="Howarth C."/>
            <person name="Larimer J."/>
            <person name="Lui A."/>
            <person name="MacDonald P.J.P."/>
            <person name="McCowen C."/>
            <person name="Montmayeur A."/>
            <person name="Murphy C."/>
            <person name="Neiman D."/>
            <person name="Pearson M."/>
            <person name="Priest M."/>
            <person name="Roberts A."/>
            <person name="Saif S."/>
            <person name="Shea T."/>
            <person name="Sisk P."/>
            <person name="Stolte C."/>
            <person name="Sykes S."/>
            <person name="Wortman J."/>
            <person name="Nusbaum C."/>
            <person name="Birren B."/>
        </authorList>
    </citation>
    <scope>NUCLEOTIDE SEQUENCE [LARGE SCALE GENOMIC DNA]</scope>
    <source>
        <strain evidence="8 9">ATCC 38327</strain>
    </source>
</reference>
<dbReference type="eggNOG" id="KOG1416">
    <property type="taxonomic scope" value="Eukaryota"/>
</dbReference>
<dbReference type="InterPro" id="IPR029063">
    <property type="entry name" value="SAM-dependent_MTases_sf"/>
</dbReference>
<evidence type="ECO:0000256" key="7">
    <source>
        <dbReference type="SAM" id="MobiDB-lite"/>
    </source>
</evidence>
<dbReference type="GO" id="GO:0005634">
    <property type="term" value="C:nucleus"/>
    <property type="evidence" value="ECO:0007669"/>
    <property type="project" value="UniProtKB-SubCell"/>
</dbReference>
<keyword evidence="4" id="KW-0819">tRNA processing</keyword>
<dbReference type="OrthoDB" id="10254665at2759"/>
<dbReference type="Gene3D" id="3.10.330.20">
    <property type="match status" value="1"/>
</dbReference>
<dbReference type="GO" id="GO:0030488">
    <property type="term" value="P:tRNA methylation"/>
    <property type="evidence" value="ECO:0007669"/>
    <property type="project" value="InterPro"/>
</dbReference>
<evidence type="ECO:0000256" key="2">
    <source>
        <dbReference type="ARBA" id="ARBA00008320"/>
    </source>
</evidence>
<accession>A0A0L0SPP6</accession>
<keyword evidence="9" id="KW-1185">Reference proteome</keyword>
<gene>
    <name evidence="8" type="ORF">AMAG_09489</name>
</gene>
<dbReference type="Proteomes" id="UP000054350">
    <property type="component" value="Unassembled WGS sequence"/>
</dbReference>
<dbReference type="InterPro" id="IPR017423">
    <property type="entry name" value="TRM6"/>
</dbReference>
<dbReference type="PANTHER" id="PTHR12945:SF0">
    <property type="entry name" value="TRNA (ADENINE(58)-N(1))-METHYLTRANSFERASE NON-CATALYTIC SUBUNIT TRM6"/>
    <property type="match status" value="1"/>
</dbReference>
<comment type="similarity">
    <text evidence="2">Belongs to the TRM6/GCD10 family.</text>
</comment>
<evidence type="ECO:0000256" key="5">
    <source>
        <dbReference type="ARBA" id="ARBA00023242"/>
    </source>
</evidence>
<dbReference type="GO" id="GO:0031515">
    <property type="term" value="C:tRNA (m1A) methyltransferase complex"/>
    <property type="evidence" value="ECO:0007669"/>
    <property type="project" value="InterPro"/>
</dbReference>
<evidence type="ECO:0000313" key="8">
    <source>
        <dbReference type="EMBL" id="KNE64471.1"/>
    </source>
</evidence>
<name>A0A0L0SPP6_ALLM3</name>
<comment type="subcellular location">
    <subcellularLocation>
        <location evidence="1">Nucleus</location>
    </subcellularLocation>
</comment>
<evidence type="ECO:0000256" key="6">
    <source>
        <dbReference type="ARBA" id="ARBA00032319"/>
    </source>
</evidence>
<dbReference type="Gene3D" id="3.40.50.150">
    <property type="entry name" value="Vaccinia Virus protein VP39"/>
    <property type="match status" value="1"/>
</dbReference>
<organism evidence="8 9">
    <name type="scientific">Allomyces macrogynus (strain ATCC 38327)</name>
    <name type="common">Allomyces javanicus var. macrogynus</name>
    <dbReference type="NCBI Taxonomy" id="578462"/>
    <lineage>
        <taxon>Eukaryota</taxon>
        <taxon>Fungi</taxon>
        <taxon>Fungi incertae sedis</taxon>
        <taxon>Blastocladiomycota</taxon>
        <taxon>Blastocladiomycetes</taxon>
        <taxon>Blastocladiales</taxon>
        <taxon>Blastocladiaceae</taxon>
        <taxon>Allomyces</taxon>
    </lineage>
</organism>
<dbReference type="AlphaFoldDB" id="A0A0L0SPP6"/>
<sequence>MSAEPQPTPAPAVSAVTPAADTTPLEAPAASKPGIIRAGDHVLLVLPSENKRMLQIKPDTTVELGKFGKFQTNALIGKPYGVPYEIVKGGELVRAEVTPEDALGEADSDVKDANNKNIFDDNANQTLTHEEIATLKAEQASGHEIIAKIISSHSEFDKKTEFSKAKYIKKKRQTFLRQFTPVQLDAATLCDFYFNKNPAKTKEMRIDILSLLLTSANVRAHSRLLIYDDTQGMVTAAVLERMGGFGEVVVVHEALSQNLDIVRYMNFPQATLDTLTTIPVNRAFPLPEEMELWEASADTRENKTKPSFRETRDNIHRGGFDGLIVASTADPHSVVDLLSPYVATSRPVVVYHSALNMLTPLCQSMRASQSYILVNLLTTWYRPYQVLPQRTHPTMNMSGHGGALVVATKVAPGPALPSSLTKQELIAVGSSTQGSRKRSKPANPARGSSGSPAPKKAKVGDENEGDGMEVDPVEAGSSQV</sequence>
<evidence type="ECO:0000256" key="3">
    <source>
        <dbReference type="ARBA" id="ARBA00021704"/>
    </source>
</evidence>
<feature type="region of interest" description="Disordered" evidence="7">
    <location>
        <begin position="428"/>
        <end position="480"/>
    </location>
</feature>
<evidence type="ECO:0000313" key="9">
    <source>
        <dbReference type="Proteomes" id="UP000054350"/>
    </source>
</evidence>
<feature type="compositionally biased region" description="Acidic residues" evidence="7">
    <location>
        <begin position="462"/>
        <end position="472"/>
    </location>
</feature>
<dbReference type="STRING" id="578462.A0A0L0SPP6"/>
<dbReference type="VEuPathDB" id="FungiDB:AMAG_09489"/>
<evidence type="ECO:0000256" key="1">
    <source>
        <dbReference type="ARBA" id="ARBA00004123"/>
    </source>
</evidence>
<dbReference type="PANTHER" id="PTHR12945">
    <property type="entry name" value="TRANSLATION INITIATION FACTOR EIF3-RELATED"/>
    <property type="match status" value="1"/>
</dbReference>
<dbReference type="EMBL" id="GG745344">
    <property type="protein sequence ID" value="KNE64471.1"/>
    <property type="molecule type" value="Genomic_DNA"/>
</dbReference>
<keyword evidence="5" id="KW-0539">Nucleus</keyword>
<dbReference type="OMA" id="TRCRPYQ"/>
<dbReference type="Pfam" id="PF04189">
    <property type="entry name" value="Gcd10p"/>
    <property type="match status" value="1"/>
</dbReference>